<evidence type="ECO:0000313" key="9">
    <source>
        <dbReference type="Proteomes" id="UP000177745"/>
    </source>
</evidence>
<feature type="repeat" description="TPR" evidence="5">
    <location>
        <begin position="709"/>
        <end position="742"/>
    </location>
</feature>
<feature type="domain" description="O-antigen ligase-related" evidence="7">
    <location>
        <begin position="215"/>
        <end position="377"/>
    </location>
</feature>
<dbReference type="InterPro" id="IPR051533">
    <property type="entry name" value="WaaL-like"/>
</dbReference>
<dbReference type="PROSITE" id="PS50293">
    <property type="entry name" value="TPR_REGION"/>
    <property type="match status" value="1"/>
</dbReference>
<feature type="transmembrane region" description="Helical" evidence="6">
    <location>
        <begin position="396"/>
        <end position="416"/>
    </location>
</feature>
<dbReference type="Proteomes" id="UP000177745">
    <property type="component" value="Unassembled WGS sequence"/>
</dbReference>
<keyword evidence="4 6" id="KW-0472">Membrane</keyword>
<feature type="transmembrane region" description="Helical" evidence="6">
    <location>
        <begin position="176"/>
        <end position="196"/>
    </location>
</feature>
<name>A0A1F8H7M8_9BACT</name>
<feature type="transmembrane region" description="Helical" evidence="6">
    <location>
        <begin position="260"/>
        <end position="278"/>
    </location>
</feature>
<dbReference type="Pfam" id="PF04932">
    <property type="entry name" value="Wzy_C"/>
    <property type="match status" value="1"/>
</dbReference>
<organism evidence="8 9">
    <name type="scientific">Candidatus Yanofskybacteria bacterium RIFCSPLOWO2_12_FULL_43_11b</name>
    <dbReference type="NCBI Taxonomy" id="1802710"/>
    <lineage>
        <taxon>Bacteria</taxon>
        <taxon>Candidatus Yanofskyibacteriota</taxon>
    </lineage>
</organism>
<feature type="transmembrane region" description="Helical" evidence="6">
    <location>
        <begin position="451"/>
        <end position="474"/>
    </location>
</feature>
<evidence type="ECO:0000256" key="3">
    <source>
        <dbReference type="ARBA" id="ARBA00022989"/>
    </source>
</evidence>
<evidence type="ECO:0000256" key="1">
    <source>
        <dbReference type="ARBA" id="ARBA00004141"/>
    </source>
</evidence>
<feature type="transmembrane region" description="Helical" evidence="6">
    <location>
        <begin position="42"/>
        <end position="61"/>
    </location>
</feature>
<dbReference type="Gene3D" id="1.25.40.10">
    <property type="entry name" value="Tetratricopeptide repeat domain"/>
    <property type="match status" value="1"/>
</dbReference>
<comment type="caution">
    <text evidence="8">The sequence shown here is derived from an EMBL/GenBank/DDBJ whole genome shotgun (WGS) entry which is preliminary data.</text>
</comment>
<dbReference type="PANTHER" id="PTHR37422:SF13">
    <property type="entry name" value="LIPOPOLYSACCHARIDE BIOSYNTHESIS PROTEIN PA4999-RELATED"/>
    <property type="match status" value="1"/>
</dbReference>
<feature type="transmembrane region" description="Helical" evidence="6">
    <location>
        <begin position="12"/>
        <end position="30"/>
    </location>
</feature>
<evidence type="ECO:0000256" key="4">
    <source>
        <dbReference type="ARBA" id="ARBA00023136"/>
    </source>
</evidence>
<feature type="transmembrane region" description="Helical" evidence="6">
    <location>
        <begin position="208"/>
        <end position="225"/>
    </location>
</feature>
<dbReference type="AlphaFoldDB" id="A0A1F8H7M8"/>
<dbReference type="InterPro" id="IPR019734">
    <property type="entry name" value="TPR_rpt"/>
</dbReference>
<feature type="transmembrane region" description="Helical" evidence="6">
    <location>
        <begin position="105"/>
        <end position="125"/>
    </location>
</feature>
<dbReference type="EMBL" id="MGKY01000015">
    <property type="protein sequence ID" value="OGN33591.1"/>
    <property type="molecule type" value="Genomic_DNA"/>
</dbReference>
<dbReference type="InterPro" id="IPR007016">
    <property type="entry name" value="O-antigen_ligase-rel_domated"/>
</dbReference>
<evidence type="ECO:0000256" key="5">
    <source>
        <dbReference type="PROSITE-ProRule" id="PRU00339"/>
    </source>
</evidence>
<evidence type="ECO:0000313" key="8">
    <source>
        <dbReference type="EMBL" id="OGN33591.1"/>
    </source>
</evidence>
<feature type="repeat" description="TPR" evidence="5">
    <location>
        <begin position="604"/>
        <end position="637"/>
    </location>
</feature>
<accession>A0A1F8H7M8</accession>
<feature type="transmembrane region" description="Helical" evidence="6">
    <location>
        <begin position="422"/>
        <end position="439"/>
    </location>
</feature>
<dbReference type="InterPro" id="IPR011990">
    <property type="entry name" value="TPR-like_helical_dom_sf"/>
</dbReference>
<dbReference type="SMART" id="SM00028">
    <property type="entry name" value="TPR"/>
    <property type="match status" value="2"/>
</dbReference>
<evidence type="ECO:0000256" key="6">
    <source>
        <dbReference type="SAM" id="Phobius"/>
    </source>
</evidence>
<feature type="transmembrane region" description="Helical" evidence="6">
    <location>
        <begin position="134"/>
        <end position="151"/>
    </location>
</feature>
<proteinExistence type="predicted"/>
<protein>
    <recommendedName>
        <fullName evidence="7">O-antigen ligase-related domain-containing protein</fullName>
    </recommendedName>
</protein>
<reference evidence="8 9" key="1">
    <citation type="journal article" date="2016" name="Nat. Commun.">
        <title>Thousands of microbial genomes shed light on interconnected biogeochemical processes in an aquifer system.</title>
        <authorList>
            <person name="Anantharaman K."/>
            <person name="Brown C.T."/>
            <person name="Hug L.A."/>
            <person name="Sharon I."/>
            <person name="Castelle C.J."/>
            <person name="Probst A.J."/>
            <person name="Thomas B.C."/>
            <person name="Singh A."/>
            <person name="Wilkins M.J."/>
            <person name="Karaoz U."/>
            <person name="Brodie E.L."/>
            <person name="Williams K.H."/>
            <person name="Hubbard S.S."/>
            <person name="Banfield J.F."/>
        </authorList>
    </citation>
    <scope>NUCLEOTIDE SEQUENCE [LARGE SCALE GENOMIC DNA]</scope>
</reference>
<feature type="transmembrane region" description="Helical" evidence="6">
    <location>
        <begin position="360"/>
        <end position="384"/>
    </location>
</feature>
<gene>
    <name evidence="8" type="ORF">A3G51_02845</name>
</gene>
<feature type="transmembrane region" description="Helical" evidence="6">
    <location>
        <begin position="73"/>
        <end position="93"/>
    </location>
</feature>
<feature type="transmembrane region" description="Helical" evidence="6">
    <location>
        <begin position="231"/>
        <end position="248"/>
    </location>
</feature>
<keyword evidence="5" id="KW-0802">TPR repeat</keyword>
<evidence type="ECO:0000259" key="7">
    <source>
        <dbReference type="Pfam" id="PF04932"/>
    </source>
</evidence>
<keyword evidence="3 6" id="KW-1133">Transmembrane helix</keyword>
<dbReference type="SUPFAM" id="SSF48452">
    <property type="entry name" value="TPR-like"/>
    <property type="match status" value="1"/>
</dbReference>
<dbReference type="Pfam" id="PF00515">
    <property type="entry name" value="TPR_1"/>
    <property type="match status" value="1"/>
</dbReference>
<evidence type="ECO:0000256" key="2">
    <source>
        <dbReference type="ARBA" id="ARBA00022692"/>
    </source>
</evidence>
<comment type="subcellular location">
    <subcellularLocation>
        <location evidence="1">Membrane</location>
        <topology evidence="1">Multi-pass membrane protein</topology>
    </subcellularLocation>
</comment>
<keyword evidence="2 6" id="KW-0812">Transmembrane</keyword>
<dbReference type="PROSITE" id="PS50005">
    <property type="entry name" value="TPR"/>
    <property type="match status" value="2"/>
</dbReference>
<sequence length="757" mass="86212">MQQQSVQESGLVKFLRFGIYLTAFVPLIIFKDYISPFHFGKVIIFRSLIEIFGAAYLVLILKDRSYLPKRNKVFWALFLFVLAFSLTTLTSVLKYPSFWGSLERMGGLWTFWHYFLYFIILTSVVTKREHWQRLLDITIFVGVLSAFYGFAQKTNIEFFLGSGGRDRIFGTLGNPALFAGYELFTVFLSLIMYFNLKDSQNFHVYRQAGKKFYLFAFVVASIATLSTAVRGSVLGYAVGITVFAFLWMKHKKSLIGRRIFNVLIGLAALFVVFSVLFGNSPFVERYKYLSRITDLSITSTTVQTRFWAWQAGFKGWNENPRTILLGWGPENFNIPFSKHFNPKFFAGIGSETLFDRAHNMFIEILVTMGLVGFLAYINIFATLFSSLRRLSKNNDFAVYGMGLTSAIIAYIIHNSFIFDTSANLIVFFTITGFVSYLCSDDKKEIGVIQPFRISRIFINSIAMVLAVLVAILIYKTNILPAKANYAVTRAIVRGWASDFNGALAKYKEALSYDVPGKYEYRHRFAQYLVGGGGPSSKEKVVRDAYVFAITEVDKNIKENSVDYLPYLYGSRLNIILGKDDPESSYNDEALGYSMKALELSPTFIRTYFEIAQAYLNKKDYPKAIEFFQKAVDLNPDTGLSHAYLGTVKIESGDWSGTNDIDKALSSKNPYTPRLEDLQRLINTFLQTNNFSRVAWAYEIIILYHPNDEPQNFASLATAYARLGRIDEAVNMARRAAQIDPSFETDARVFIQNLGREF</sequence>
<dbReference type="PANTHER" id="PTHR37422">
    <property type="entry name" value="TEICHURONIC ACID BIOSYNTHESIS PROTEIN TUAE"/>
    <property type="match status" value="1"/>
</dbReference>
<dbReference type="Pfam" id="PF13181">
    <property type="entry name" value="TPR_8"/>
    <property type="match status" value="1"/>
</dbReference>
<dbReference type="GO" id="GO:0016020">
    <property type="term" value="C:membrane"/>
    <property type="evidence" value="ECO:0007669"/>
    <property type="project" value="UniProtKB-SubCell"/>
</dbReference>